<reference evidence="1" key="1">
    <citation type="submission" date="2021-06" db="EMBL/GenBank/DDBJ databases">
        <authorList>
            <person name="Hodson N. C."/>
            <person name="Mongue J. A."/>
            <person name="Jaron S. K."/>
        </authorList>
    </citation>
    <scope>NUCLEOTIDE SEQUENCE</scope>
</reference>
<dbReference type="EMBL" id="CAJVCH010062492">
    <property type="protein sequence ID" value="CAG7719557.1"/>
    <property type="molecule type" value="Genomic_DNA"/>
</dbReference>
<accession>A0A8J2JIP7</accession>
<dbReference type="AlphaFoldDB" id="A0A8J2JIP7"/>
<comment type="caution">
    <text evidence="1">The sequence shown here is derived from an EMBL/GenBank/DDBJ whole genome shotgun (WGS) entry which is preliminary data.</text>
</comment>
<evidence type="ECO:0000313" key="1">
    <source>
        <dbReference type="EMBL" id="CAG7719557.1"/>
    </source>
</evidence>
<dbReference type="Proteomes" id="UP000708208">
    <property type="component" value="Unassembled WGS sequence"/>
</dbReference>
<feature type="non-terminal residue" evidence="1">
    <location>
        <position position="1"/>
    </location>
</feature>
<proteinExistence type="predicted"/>
<feature type="non-terminal residue" evidence="1">
    <location>
        <position position="56"/>
    </location>
</feature>
<gene>
    <name evidence="1" type="ORF">AFUS01_LOCUS8879</name>
</gene>
<protein>
    <submittedName>
        <fullName evidence="1">Uncharacterized protein</fullName>
    </submittedName>
</protein>
<name>A0A8J2JIP7_9HEXA</name>
<keyword evidence="2" id="KW-1185">Reference proteome</keyword>
<evidence type="ECO:0000313" key="2">
    <source>
        <dbReference type="Proteomes" id="UP000708208"/>
    </source>
</evidence>
<organism evidence="1 2">
    <name type="scientific">Allacma fusca</name>
    <dbReference type="NCBI Taxonomy" id="39272"/>
    <lineage>
        <taxon>Eukaryota</taxon>
        <taxon>Metazoa</taxon>
        <taxon>Ecdysozoa</taxon>
        <taxon>Arthropoda</taxon>
        <taxon>Hexapoda</taxon>
        <taxon>Collembola</taxon>
        <taxon>Symphypleona</taxon>
        <taxon>Sminthuridae</taxon>
        <taxon>Allacma</taxon>
    </lineage>
</organism>
<sequence length="56" mass="6449">GDNAEDLIITDREIQFVWAIGYTDDPNTRPRDNGSFPVNILEPELENFERTEQISP</sequence>